<dbReference type="SMART" id="SM00116">
    <property type="entry name" value="CBS"/>
    <property type="match status" value="4"/>
</dbReference>
<dbReference type="Pfam" id="PF00571">
    <property type="entry name" value="CBS"/>
    <property type="match status" value="3"/>
</dbReference>
<dbReference type="Proteomes" id="UP000570823">
    <property type="component" value="Unassembled WGS sequence"/>
</dbReference>
<evidence type="ECO:0000256" key="1">
    <source>
        <dbReference type="ARBA" id="ARBA00023122"/>
    </source>
</evidence>
<dbReference type="AlphaFoldDB" id="A0A7K4HN65"/>
<keyword evidence="2" id="KW-0486">Methionine biosynthesis</keyword>
<dbReference type="InterPro" id="IPR000644">
    <property type="entry name" value="CBS_dom"/>
</dbReference>
<sequence length="261" mass="28638">MSEEMYIYIRDVMAKPLTISKSAPITDALDKMLSENIDPLIVTDNGAVVGTISRQAIAETLGKKRNADMPPTQIHVSNSVSEEFTAAYPDQGVEILPDLLQHAKIVVVFDQEHNLIGQVTYGDLLKIMQPSAAVKDVMEPAYTINAEERVVHLRRRMVDEGISRFIVAADNGAVGIVTETDVARSMRAFREVVEGKHQDHRIRNLIVRDIMSTPLISVDAEKPLAEIIDLMIAKKISSLPVASGNGKIAGIITRSSLIKAM</sequence>
<keyword evidence="6" id="KW-1185">Reference proteome</keyword>
<dbReference type="GO" id="GO:0009086">
    <property type="term" value="P:methionine biosynthetic process"/>
    <property type="evidence" value="ECO:0007669"/>
    <property type="project" value="UniProtKB-KW"/>
</dbReference>
<organism evidence="5 6">
    <name type="scientific">Methanofollis tationis</name>
    <dbReference type="NCBI Taxonomy" id="81417"/>
    <lineage>
        <taxon>Archaea</taxon>
        <taxon>Methanobacteriati</taxon>
        <taxon>Methanobacteriota</taxon>
        <taxon>Stenosarchaea group</taxon>
        <taxon>Methanomicrobia</taxon>
        <taxon>Methanomicrobiales</taxon>
        <taxon>Methanomicrobiaceae</taxon>
        <taxon>Methanofollis</taxon>
    </lineage>
</organism>
<comment type="caution">
    <text evidence="5">The sequence shown here is derived from an EMBL/GenBank/DDBJ whole genome shotgun (WGS) entry which is preliminary data.</text>
</comment>
<reference evidence="5 6" key="1">
    <citation type="submission" date="2020-06" db="EMBL/GenBank/DDBJ databases">
        <title>Methanofollis fontis sp. nov., a methanogen isolated from marine sediments near a cold seep at Four-Way Closure Ridge offshore southwestern Taiwan.</title>
        <authorList>
            <person name="Chen S.-C."/>
            <person name="Teng N.-H."/>
            <person name="Lin Y.-S."/>
            <person name="Lai M.-C."/>
            <person name="Chen H.-H."/>
            <person name="Wang C.-C."/>
        </authorList>
    </citation>
    <scope>NUCLEOTIDE SEQUENCE [LARGE SCALE GENOMIC DNA]</scope>
    <source>
        <strain evidence="5 6">DSM 2702</strain>
    </source>
</reference>
<dbReference type="OrthoDB" id="8919at2157"/>
<evidence type="ECO:0000256" key="2">
    <source>
        <dbReference type="ARBA" id="ARBA00023167"/>
    </source>
</evidence>
<evidence type="ECO:0000259" key="4">
    <source>
        <dbReference type="PROSITE" id="PS51371"/>
    </source>
</evidence>
<dbReference type="PANTHER" id="PTHR43080">
    <property type="entry name" value="CBS DOMAIN-CONTAINING PROTEIN CBSX3, MITOCHONDRIAL"/>
    <property type="match status" value="1"/>
</dbReference>
<proteinExistence type="predicted"/>
<evidence type="ECO:0000313" key="5">
    <source>
        <dbReference type="EMBL" id="NVO66487.1"/>
    </source>
</evidence>
<dbReference type="PROSITE" id="PS51371">
    <property type="entry name" value="CBS"/>
    <property type="match status" value="3"/>
</dbReference>
<evidence type="ECO:0000313" key="6">
    <source>
        <dbReference type="Proteomes" id="UP000570823"/>
    </source>
</evidence>
<feature type="domain" description="CBS" evidence="4">
    <location>
        <begin position="211"/>
        <end position="261"/>
    </location>
</feature>
<dbReference type="PANTHER" id="PTHR43080:SF2">
    <property type="entry name" value="CBS DOMAIN-CONTAINING PROTEIN"/>
    <property type="match status" value="1"/>
</dbReference>
<keyword evidence="2" id="KW-0028">Amino-acid biosynthesis</keyword>
<dbReference type="Gene3D" id="3.10.580.10">
    <property type="entry name" value="CBS-domain"/>
    <property type="match status" value="2"/>
</dbReference>
<evidence type="ECO:0000256" key="3">
    <source>
        <dbReference type="PROSITE-ProRule" id="PRU00703"/>
    </source>
</evidence>
<feature type="domain" description="CBS" evidence="4">
    <location>
        <begin position="137"/>
        <end position="194"/>
    </location>
</feature>
<keyword evidence="1 3" id="KW-0129">CBS domain</keyword>
<accession>A0A7K4HN65</accession>
<dbReference type="InterPro" id="IPR051257">
    <property type="entry name" value="Diverse_CBS-Domain"/>
</dbReference>
<dbReference type="EMBL" id="JABXWR010000001">
    <property type="protein sequence ID" value="NVO66487.1"/>
    <property type="molecule type" value="Genomic_DNA"/>
</dbReference>
<dbReference type="CDD" id="cd02205">
    <property type="entry name" value="CBS_pair_SF"/>
    <property type="match status" value="1"/>
</dbReference>
<dbReference type="InterPro" id="IPR046342">
    <property type="entry name" value="CBS_dom_sf"/>
</dbReference>
<dbReference type="SUPFAM" id="SSF54631">
    <property type="entry name" value="CBS-domain pair"/>
    <property type="match status" value="2"/>
</dbReference>
<dbReference type="RefSeq" id="WP_176788178.1">
    <property type="nucleotide sequence ID" value="NZ_JABXWR010000001.1"/>
</dbReference>
<gene>
    <name evidence="5" type="ORF">HWN36_03970</name>
</gene>
<feature type="domain" description="CBS" evidence="4">
    <location>
        <begin position="12"/>
        <end position="69"/>
    </location>
</feature>
<name>A0A7K4HN65_9EURY</name>
<protein>
    <submittedName>
        <fullName evidence="5">CBS domain-containing protein</fullName>
    </submittedName>
</protein>